<keyword evidence="5" id="KW-1185">Reference proteome</keyword>
<dbReference type="NCBIfam" id="NF033550">
    <property type="entry name" value="transpos_ISL3"/>
    <property type="match status" value="1"/>
</dbReference>
<proteinExistence type="predicted"/>
<dbReference type="EMBL" id="JAUSTU010000072">
    <property type="protein sequence ID" value="MDQ0158045.1"/>
    <property type="molecule type" value="Genomic_DNA"/>
</dbReference>
<dbReference type="InterPro" id="IPR029261">
    <property type="entry name" value="Transposase_Znf"/>
</dbReference>
<sequence>MKNFEEEYNVFQAALEIPEPWYVFHHELAKEEKTLHIYLEYRKGAEFLCPNCGSPGCKVHDIQDQDRTWRHLDFWQYKTILHARMPRVKCESCGKILTVMIDWARPGAGLSLLFEYHVLSLMVEMPVAAVARKVGEHDTRLWRVFKHYVNKEVENMDVSKIKNIAMDETSRTKGHKYVTIFVDVDTKRAIFITTGKGSDVLREFCQFLDKKGVERSQIKEFCCDMSPAFISGIEEHFPEAQITFDKFHVMKMVNEALDNVRRQEQSTQPELKNSRYVWLKNQENLTEKQQKTYAKLKDLDLATGRAYRMKLSLQTMFTKSARISELYFEEWYNWAIRSQLEPMIKLAQSLKKRKDGILRWFKTKLTNGLLEGLNSLVQAAKRKARGYRTPDNFIAMIYATVNKMDLVKEF</sequence>
<protein>
    <submittedName>
        <fullName evidence="4">Transposase</fullName>
    </submittedName>
</protein>
<dbReference type="Pfam" id="PF14690">
    <property type="entry name" value="Zn_ribbon_ISL3"/>
    <property type="match status" value="1"/>
</dbReference>
<evidence type="ECO:0000259" key="1">
    <source>
        <dbReference type="Pfam" id="PF01610"/>
    </source>
</evidence>
<feature type="domain" description="Transposase IS204/IS1001/IS1096/IS1165 DDE" evidence="1">
    <location>
        <begin position="164"/>
        <end position="397"/>
    </location>
</feature>
<dbReference type="PANTHER" id="PTHR33498:SF1">
    <property type="entry name" value="TRANSPOSASE FOR INSERTION SEQUENCE ELEMENT IS1557"/>
    <property type="match status" value="1"/>
</dbReference>
<reference evidence="4 5" key="1">
    <citation type="submission" date="2023-07" db="EMBL/GenBank/DDBJ databases">
        <title>Genomic Encyclopedia of Type Strains, Phase IV (KMG-IV): sequencing the most valuable type-strain genomes for metagenomic binning, comparative biology and taxonomic classification.</title>
        <authorList>
            <person name="Goeker M."/>
        </authorList>
    </citation>
    <scope>NUCLEOTIDE SEQUENCE [LARGE SCALE GENOMIC DNA]</scope>
    <source>
        <strain evidence="4 5">DSM 23948</strain>
    </source>
</reference>
<comment type="caution">
    <text evidence="4">The sequence shown here is derived from an EMBL/GenBank/DDBJ whole genome shotgun (WGS) entry which is preliminary data.</text>
</comment>
<dbReference type="RefSeq" id="WP_307152462.1">
    <property type="nucleotide sequence ID" value="NZ_JAUSTU010000072.1"/>
</dbReference>
<dbReference type="PANTHER" id="PTHR33498">
    <property type="entry name" value="TRANSPOSASE FOR INSERTION SEQUENCE ELEMENT IS1557"/>
    <property type="match status" value="1"/>
</dbReference>
<evidence type="ECO:0000259" key="2">
    <source>
        <dbReference type="Pfam" id="PF13542"/>
    </source>
</evidence>
<dbReference type="Pfam" id="PF13542">
    <property type="entry name" value="HTH_Tnp_ISL3"/>
    <property type="match status" value="1"/>
</dbReference>
<dbReference type="Proteomes" id="UP001231362">
    <property type="component" value="Unassembled WGS sequence"/>
</dbReference>
<evidence type="ECO:0000313" key="4">
    <source>
        <dbReference type="EMBL" id="MDQ0158045.1"/>
    </source>
</evidence>
<name>A0ABT9VAV5_9BACL</name>
<dbReference type="InterPro" id="IPR032877">
    <property type="entry name" value="Transposase_HTH"/>
</dbReference>
<feature type="domain" description="Transposase IS204/IS1001/IS1096/IS1165 helix-turn-helix" evidence="2">
    <location>
        <begin position="101"/>
        <end position="149"/>
    </location>
</feature>
<dbReference type="Pfam" id="PF01610">
    <property type="entry name" value="DDE_Tnp_ISL3"/>
    <property type="match status" value="1"/>
</dbReference>
<feature type="domain" description="Transposase IS204/IS1001/IS1096/IS1165 zinc-finger" evidence="3">
    <location>
        <begin position="48"/>
        <end position="93"/>
    </location>
</feature>
<evidence type="ECO:0000313" key="5">
    <source>
        <dbReference type="Proteomes" id="UP001231362"/>
    </source>
</evidence>
<gene>
    <name evidence="4" type="ORF">J2S07_004436</name>
</gene>
<organism evidence="4 5">
    <name type="scientific">Anoxybacillus andreesenii</name>
    <dbReference type="NCBI Taxonomy" id="1325932"/>
    <lineage>
        <taxon>Bacteria</taxon>
        <taxon>Bacillati</taxon>
        <taxon>Bacillota</taxon>
        <taxon>Bacilli</taxon>
        <taxon>Bacillales</taxon>
        <taxon>Anoxybacillaceae</taxon>
        <taxon>Anoxybacillus</taxon>
    </lineage>
</organism>
<dbReference type="InterPro" id="IPR002560">
    <property type="entry name" value="Transposase_DDE"/>
</dbReference>
<evidence type="ECO:0000259" key="3">
    <source>
        <dbReference type="Pfam" id="PF14690"/>
    </source>
</evidence>
<accession>A0ABT9VAV5</accession>
<dbReference type="InterPro" id="IPR047951">
    <property type="entry name" value="Transpos_ISL3"/>
</dbReference>